<keyword evidence="1" id="KW-0472">Membrane</keyword>
<keyword evidence="1" id="KW-0812">Transmembrane</keyword>
<dbReference type="EMBL" id="UXUI01014599">
    <property type="protein sequence ID" value="VDD97680.1"/>
    <property type="molecule type" value="Genomic_DNA"/>
</dbReference>
<dbReference type="WBParaSite" id="EVEC_0001328601-mRNA-1">
    <property type="protein sequence ID" value="EVEC_0001328601-mRNA-1"/>
    <property type="gene ID" value="EVEC_0001328601"/>
</dbReference>
<keyword evidence="3" id="KW-1185">Reference proteome</keyword>
<name>A0A0N4VQI5_ENTVE</name>
<reference evidence="4" key="1">
    <citation type="submission" date="2017-02" db="UniProtKB">
        <authorList>
            <consortium name="WormBaseParasite"/>
        </authorList>
    </citation>
    <scope>IDENTIFICATION</scope>
</reference>
<feature type="transmembrane region" description="Helical" evidence="1">
    <location>
        <begin position="15"/>
        <end position="35"/>
    </location>
</feature>
<dbReference type="Proteomes" id="UP000274131">
    <property type="component" value="Unassembled WGS sequence"/>
</dbReference>
<sequence>MQLIMFKLVAAKATTMLNFSILLLLFAVSTAFIFLKISRFFVQIKGKITCFGHPRSGIIELIAVDAFGNSLFTATNTVVDDNGEFGMMGIINENEPFKPVLKFHDSVCVHSQLFVPGSIPIRRLMPNEVADYDHIIDIGTKDVCICKFGNLATTRKMC</sequence>
<gene>
    <name evidence="2" type="ORF">EVEC_LOCUS12431</name>
</gene>
<keyword evidence="1" id="KW-1133">Transmembrane helix</keyword>
<evidence type="ECO:0000256" key="1">
    <source>
        <dbReference type="SAM" id="Phobius"/>
    </source>
</evidence>
<accession>A0A0N4VQI5</accession>
<reference evidence="2 3" key="2">
    <citation type="submission" date="2018-10" db="EMBL/GenBank/DDBJ databases">
        <authorList>
            <consortium name="Pathogen Informatics"/>
        </authorList>
    </citation>
    <scope>NUCLEOTIDE SEQUENCE [LARGE SCALE GENOMIC DNA]</scope>
</reference>
<organism evidence="4">
    <name type="scientific">Enterobius vermicularis</name>
    <name type="common">Human pinworm</name>
    <dbReference type="NCBI Taxonomy" id="51028"/>
    <lineage>
        <taxon>Eukaryota</taxon>
        <taxon>Metazoa</taxon>
        <taxon>Ecdysozoa</taxon>
        <taxon>Nematoda</taxon>
        <taxon>Chromadorea</taxon>
        <taxon>Rhabditida</taxon>
        <taxon>Spirurina</taxon>
        <taxon>Oxyuridomorpha</taxon>
        <taxon>Oxyuroidea</taxon>
        <taxon>Oxyuridae</taxon>
        <taxon>Enterobius</taxon>
    </lineage>
</organism>
<evidence type="ECO:0000313" key="4">
    <source>
        <dbReference type="WBParaSite" id="EVEC_0001328601-mRNA-1"/>
    </source>
</evidence>
<proteinExistence type="predicted"/>
<dbReference type="AlphaFoldDB" id="A0A0N4VQI5"/>
<evidence type="ECO:0000313" key="3">
    <source>
        <dbReference type="Proteomes" id="UP000274131"/>
    </source>
</evidence>
<protein>
    <submittedName>
        <fullName evidence="4">Transthyretin-like family protein</fullName>
    </submittedName>
</protein>
<evidence type="ECO:0000313" key="2">
    <source>
        <dbReference type="EMBL" id="VDD97680.1"/>
    </source>
</evidence>